<dbReference type="Pfam" id="PF01672">
    <property type="entry name" value="Plasmid_parti_N"/>
    <property type="match status" value="1"/>
</dbReference>
<organism evidence="2 3">
    <name type="scientific">Euhalothece natronophila Z-M001</name>
    <dbReference type="NCBI Taxonomy" id="522448"/>
    <lineage>
        <taxon>Bacteria</taxon>
        <taxon>Bacillati</taxon>
        <taxon>Cyanobacteriota</taxon>
        <taxon>Cyanophyceae</taxon>
        <taxon>Oscillatoriophycideae</taxon>
        <taxon>Chroococcales</taxon>
        <taxon>Halothecacae</taxon>
        <taxon>Halothece cluster</taxon>
        <taxon>Euhalothece</taxon>
    </lineage>
</organism>
<protein>
    <recommendedName>
        <fullName evidence="1">Plasmid partition protein putative N-terminal domain-containing protein</fullName>
    </recommendedName>
</protein>
<dbReference type="KEGG" id="enn:FRE64_16725"/>
<dbReference type="RefSeq" id="WP_146297526.1">
    <property type="nucleotide sequence ID" value="NZ_CP042327.1"/>
</dbReference>
<evidence type="ECO:0000313" key="2">
    <source>
        <dbReference type="EMBL" id="QDZ41616.1"/>
    </source>
</evidence>
<dbReference type="Proteomes" id="UP000318453">
    <property type="component" value="Plasmid pEu1"/>
</dbReference>
<accession>A0A5B8NRE4</accession>
<feature type="domain" description="Plasmid partition protein putative N-terminal" evidence="1">
    <location>
        <begin position="25"/>
        <end position="87"/>
    </location>
</feature>
<geneLocation type="plasmid" evidence="3">
    <name>peu1</name>
</geneLocation>
<dbReference type="OrthoDB" id="505288at2"/>
<evidence type="ECO:0000259" key="1">
    <source>
        <dbReference type="Pfam" id="PF01672"/>
    </source>
</evidence>
<gene>
    <name evidence="2" type="ORF">FRE64_16725</name>
</gene>
<sequence>MFQQQTVSHYSNHCWAENREERFFELEKLIEKGLKAFYEVGKALTEIRDEKLYKEKGYSNFRKYCERRWGLKKSHAYRVIKAAAVLDNLMSPMKLSPIGDTFEPEVLPRNEAQVRPLTKLDPILQREAWSQVVETAPQGKITTEHIQKVAKKVYKSQFQESQVENPPAFPKSKPGDCVQIHLRNRSDAELNVYNRELAIVEEIKDYSVVVKVWGQLLPPLFFDEIRPAPVKKTVTATVSTELLQRLMEKGYDSIDAALEDWLSNKN</sequence>
<name>A0A5B8NRE4_9CHRO</name>
<reference evidence="2" key="1">
    <citation type="submission" date="2019-08" db="EMBL/GenBank/DDBJ databases">
        <title>Carotenoids and Carotenoid Binding Proteins in the Halophilic Cyanobacterium Euhalothece sp. ZM00.</title>
        <authorList>
            <person name="Cho S.M."/>
            <person name="Song J.Y."/>
            <person name="Park Y.-I."/>
        </authorList>
    </citation>
    <scope>NUCLEOTIDE SEQUENCE [LARGE SCALE GENOMIC DNA]</scope>
    <source>
        <strain evidence="2">Z-M001</strain>
        <plasmid evidence="2">pEu1</plasmid>
    </source>
</reference>
<evidence type="ECO:0000313" key="3">
    <source>
        <dbReference type="Proteomes" id="UP000318453"/>
    </source>
</evidence>
<dbReference type="InterPro" id="IPR058550">
    <property type="entry name" value="Plasmid_parti_N"/>
</dbReference>
<dbReference type="AlphaFoldDB" id="A0A5B8NRE4"/>
<keyword evidence="2" id="KW-0614">Plasmid</keyword>
<dbReference type="EMBL" id="CP042327">
    <property type="protein sequence ID" value="QDZ41616.1"/>
    <property type="molecule type" value="Genomic_DNA"/>
</dbReference>
<proteinExistence type="predicted"/>
<keyword evidence="3" id="KW-1185">Reference proteome</keyword>